<keyword evidence="4" id="KW-0472">Membrane</keyword>
<keyword evidence="3 6" id="KW-0808">Transferase</keyword>
<gene>
    <name evidence="6" type="ORF">CWB96_08135</name>
    <name evidence="5" type="ORF">CWB97_17715</name>
</gene>
<evidence type="ECO:0000313" key="8">
    <source>
        <dbReference type="Proteomes" id="UP000307706"/>
    </source>
</evidence>
<sequence>MSYSLSWLHQNTGANTTAILVPFFNEAGDSEHFKQRLAYFDELANSLPDQVDIILIDDGSNDAPANHIQQSYRRLSVAQVSPNGQKIGALQRTIDELNHDYIIFTDFDTELENLACLEQTYEKLAADDNCMGCYFKMMPIANRKPVVQFQVLEYALERAAYHFNAHEGSVPIMPGAGCLYKRPIIKALLAQHSGLRSGEDRETCLLGIEQGYTVFYESDVVAMTAPPQSFWALYQQRVRWSRGFIEVAINKSDFYKQQMRSKTILGRRHLLDIISVSTFLIAPLLLLLMFNVSDTVGWWFLAIWSAIGIAETYSVYRVAKQEFKQIPQHRWQLLLMPFARLMLEVPTWWSVTSTMVWQRFRRGRVS</sequence>
<dbReference type="Proteomes" id="UP000305730">
    <property type="component" value="Unassembled WGS sequence"/>
</dbReference>
<dbReference type="Proteomes" id="UP000307706">
    <property type="component" value="Unassembled WGS sequence"/>
</dbReference>
<keyword evidence="4" id="KW-1133">Transmembrane helix</keyword>
<feature type="transmembrane region" description="Helical" evidence="4">
    <location>
        <begin position="269"/>
        <end position="290"/>
    </location>
</feature>
<organism evidence="6 8">
    <name type="scientific">Pseudoalteromonas citrea</name>
    <dbReference type="NCBI Taxonomy" id="43655"/>
    <lineage>
        <taxon>Bacteria</taxon>
        <taxon>Pseudomonadati</taxon>
        <taxon>Pseudomonadota</taxon>
        <taxon>Gammaproteobacteria</taxon>
        <taxon>Alteromonadales</taxon>
        <taxon>Pseudoalteromonadaceae</taxon>
        <taxon>Pseudoalteromonas</taxon>
    </lineage>
</organism>
<evidence type="ECO:0000313" key="6">
    <source>
        <dbReference type="EMBL" id="TMP59902.1"/>
    </source>
</evidence>
<keyword evidence="7" id="KW-1185">Reference proteome</keyword>
<dbReference type="PANTHER" id="PTHR43630">
    <property type="entry name" value="POLY-BETA-1,6-N-ACETYL-D-GLUCOSAMINE SYNTHASE"/>
    <property type="match status" value="1"/>
</dbReference>
<evidence type="ECO:0000256" key="2">
    <source>
        <dbReference type="ARBA" id="ARBA00022676"/>
    </source>
</evidence>
<name>A0A5S3XSQ6_9GAMM</name>
<dbReference type="EMBL" id="PNCL01000037">
    <property type="protein sequence ID" value="TMP59902.1"/>
    <property type="molecule type" value="Genomic_DNA"/>
</dbReference>
<dbReference type="OrthoDB" id="9806824at2"/>
<dbReference type="Gene3D" id="3.90.550.10">
    <property type="entry name" value="Spore Coat Polysaccharide Biosynthesis Protein SpsA, Chain A"/>
    <property type="match status" value="1"/>
</dbReference>
<comment type="similarity">
    <text evidence="1">Belongs to the glycosyltransferase 2 family.</text>
</comment>
<keyword evidence="4" id="KW-0812">Transmembrane</keyword>
<reference evidence="7 8" key="1">
    <citation type="submission" date="2017-12" db="EMBL/GenBank/DDBJ databases">
        <authorList>
            <person name="Paulsen S."/>
            <person name="Gram L.K."/>
        </authorList>
    </citation>
    <scope>NUCLEOTIDE SEQUENCE [LARGE SCALE GENOMIC DNA]</scope>
    <source>
        <strain evidence="6 8">S2231</strain>
        <strain evidence="5 7">S2233</strain>
    </source>
</reference>
<evidence type="ECO:0000256" key="1">
    <source>
        <dbReference type="ARBA" id="ARBA00006739"/>
    </source>
</evidence>
<feature type="transmembrane region" description="Helical" evidence="4">
    <location>
        <begin position="296"/>
        <end position="319"/>
    </location>
</feature>
<dbReference type="GO" id="GO:0016757">
    <property type="term" value="F:glycosyltransferase activity"/>
    <property type="evidence" value="ECO:0007669"/>
    <property type="project" value="UniProtKB-KW"/>
</dbReference>
<keyword evidence="2" id="KW-0328">Glycosyltransferase</keyword>
<proteinExistence type="inferred from homology"/>
<evidence type="ECO:0000313" key="7">
    <source>
        <dbReference type="Proteomes" id="UP000305730"/>
    </source>
</evidence>
<evidence type="ECO:0000256" key="3">
    <source>
        <dbReference type="ARBA" id="ARBA00022679"/>
    </source>
</evidence>
<dbReference type="SUPFAM" id="SSF53448">
    <property type="entry name" value="Nucleotide-diphospho-sugar transferases"/>
    <property type="match status" value="1"/>
</dbReference>
<evidence type="ECO:0000313" key="5">
    <source>
        <dbReference type="EMBL" id="TMP40620.1"/>
    </source>
</evidence>
<dbReference type="EMBL" id="PNCK01000072">
    <property type="protein sequence ID" value="TMP40620.1"/>
    <property type="molecule type" value="Genomic_DNA"/>
</dbReference>
<dbReference type="InterPro" id="IPR029044">
    <property type="entry name" value="Nucleotide-diphossugar_trans"/>
</dbReference>
<dbReference type="Pfam" id="PF13641">
    <property type="entry name" value="Glyco_tranf_2_3"/>
    <property type="match status" value="1"/>
</dbReference>
<evidence type="ECO:0000256" key="4">
    <source>
        <dbReference type="SAM" id="Phobius"/>
    </source>
</evidence>
<dbReference type="PANTHER" id="PTHR43630:SF1">
    <property type="entry name" value="POLY-BETA-1,6-N-ACETYL-D-GLUCOSAMINE SYNTHASE"/>
    <property type="match status" value="1"/>
</dbReference>
<comment type="caution">
    <text evidence="6">The sequence shown here is derived from an EMBL/GenBank/DDBJ whole genome shotgun (WGS) entry which is preliminary data.</text>
</comment>
<protein>
    <submittedName>
        <fullName evidence="6">Glycosyl transferase</fullName>
    </submittedName>
</protein>
<dbReference type="RefSeq" id="WP_138598018.1">
    <property type="nucleotide sequence ID" value="NZ_PNCK01000072.1"/>
</dbReference>
<reference evidence="7 8" key="2">
    <citation type="submission" date="2019-06" db="EMBL/GenBank/DDBJ databases">
        <title>Co-occurence of chitin degradation, pigmentation and bioactivity in marine Pseudoalteromonas.</title>
        <authorList>
            <person name="Sonnenschein E.C."/>
            <person name="Bech P.K."/>
        </authorList>
    </citation>
    <scope>NUCLEOTIDE SEQUENCE [LARGE SCALE GENOMIC DNA]</scope>
    <source>
        <strain evidence="8">S2231</strain>
        <strain evidence="5 7">S2233</strain>
    </source>
</reference>
<accession>A0A5S3XSQ6</accession>
<reference evidence="6" key="3">
    <citation type="submission" date="2019-09" db="EMBL/GenBank/DDBJ databases">
        <title>Co-occurence of chitin degradation, pigmentation and bioactivity in marine Pseudoalteromonas.</title>
        <authorList>
            <person name="Sonnenschein E.C."/>
            <person name="Bech P.K."/>
        </authorList>
    </citation>
    <scope>NUCLEOTIDE SEQUENCE</scope>
    <source>
        <strain evidence="6">S2231</strain>
    </source>
</reference>
<dbReference type="AlphaFoldDB" id="A0A5S3XSQ6"/>